<dbReference type="EnsemblMetazoa" id="CJA34625b.1">
    <property type="protein sequence ID" value="CJA34625b.1"/>
    <property type="gene ID" value="WBGene00210472"/>
</dbReference>
<dbReference type="GO" id="GO:0005615">
    <property type="term" value="C:extracellular space"/>
    <property type="evidence" value="ECO:0007669"/>
    <property type="project" value="TreeGrafter"/>
</dbReference>
<evidence type="ECO:0000259" key="1">
    <source>
        <dbReference type="Pfam" id="PF00108"/>
    </source>
</evidence>
<feature type="domain" description="Aminopeptidase N-like N-terminal" evidence="2">
    <location>
        <begin position="4"/>
        <end position="158"/>
    </location>
</feature>
<reference evidence="3" key="2">
    <citation type="submission" date="2022-06" db="UniProtKB">
        <authorList>
            <consortium name="EnsemblMetazoa"/>
        </authorList>
    </citation>
    <scope>IDENTIFICATION</scope>
    <source>
        <strain evidence="3">DF5081</strain>
    </source>
</reference>
<dbReference type="SUPFAM" id="SSF63737">
    <property type="entry name" value="Leukotriene A4 hydrolase N-terminal domain"/>
    <property type="match status" value="1"/>
</dbReference>
<dbReference type="PANTHER" id="PTHR11533:SF257">
    <property type="entry name" value="PEPTIDASE_M1 DOMAIN-CONTAINING PROTEIN"/>
    <property type="match status" value="1"/>
</dbReference>
<reference evidence="4" key="1">
    <citation type="submission" date="2010-08" db="EMBL/GenBank/DDBJ databases">
        <authorList>
            <consortium name="Caenorhabditis japonica Sequencing Consortium"/>
            <person name="Wilson R.K."/>
        </authorList>
    </citation>
    <scope>NUCLEOTIDE SEQUENCE [LARGE SCALE GENOMIC DNA]</scope>
    <source>
        <strain evidence="4">DF5081</strain>
    </source>
</reference>
<feature type="domain" description="Thiolase N-terminal" evidence="1">
    <location>
        <begin position="210"/>
        <end position="288"/>
    </location>
</feature>
<dbReference type="GO" id="GO:0042277">
    <property type="term" value="F:peptide binding"/>
    <property type="evidence" value="ECO:0007669"/>
    <property type="project" value="TreeGrafter"/>
</dbReference>
<proteinExistence type="predicted"/>
<dbReference type="GO" id="GO:0016020">
    <property type="term" value="C:membrane"/>
    <property type="evidence" value="ECO:0007669"/>
    <property type="project" value="TreeGrafter"/>
</dbReference>
<keyword evidence="4" id="KW-1185">Reference proteome</keyword>
<dbReference type="Pfam" id="PF00108">
    <property type="entry name" value="Thiolase_N"/>
    <property type="match status" value="1"/>
</dbReference>
<dbReference type="GO" id="GO:0008270">
    <property type="term" value="F:zinc ion binding"/>
    <property type="evidence" value="ECO:0007669"/>
    <property type="project" value="TreeGrafter"/>
</dbReference>
<dbReference type="Pfam" id="PF17900">
    <property type="entry name" value="Peptidase_M1_N"/>
    <property type="match status" value="1"/>
</dbReference>
<dbReference type="GO" id="GO:0006508">
    <property type="term" value="P:proteolysis"/>
    <property type="evidence" value="ECO:0007669"/>
    <property type="project" value="InterPro"/>
</dbReference>
<dbReference type="Gene3D" id="2.60.40.1730">
    <property type="entry name" value="tricorn interacting facor f3 domain"/>
    <property type="match status" value="1"/>
</dbReference>
<dbReference type="InterPro" id="IPR016039">
    <property type="entry name" value="Thiolase-like"/>
</dbReference>
<dbReference type="InterPro" id="IPR001930">
    <property type="entry name" value="Peptidase_M1"/>
</dbReference>
<protein>
    <submittedName>
        <fullName evidence="3">Thiolase_N domain-containing protein</fullName>
    </submittedName>
</protein>
<dbReference type="InterPro" id="IPR042097">
    <property type="entry name" value="Aminopeptidase_N-like_N_sf"/>
</dbReference>
<dbReference type="SUPFAM" id="SSF53901">
    <property type="entry name" value="Thiolase-like"/>
    <property type="match status" value="1"/>
</dbReference>
<dbReference type="AlphaFoldDB" id="A0A8R1EFB6"/>
<organism evidence="3 4">
    <name type="scientific">Caenorhabditis japonica</name>
    <dbReference type="NCBI Taxonomy" id="281687"/>
    <lineage>
        <taxon>Eukaryota</taxon>
        <taxon>Metazoa</taxon>
        <taxon>Ecdysozoa</taxon>
        <taxon>Nematoda</taxon>
        <taxon>Chromadorea</taxon>
        <taxon>Rhabditida</taxon>
        <taxon>Rhabditina</taxon>
        <taxon>Rhabditomorpha</taxon>
        <taxon>Rhabditoidea</taxon>
        <taxon>Rhabditidae</taxon>
        <taxon>Peloderinae</taxon>
        <taxon>Caenorhabditis</taxon>
    </lineage>
</organism>
<dbReference type="GO" id="GO:0070006">
    <property type="term" value="F:metalloaminopeptidase activity"/>
    <property type="evidence" value="ECO:0007669"/>
    <property type="project" value="TreeGrafter"/>
</dbReference>
<dbReference type="Proteomes" id="UP000005237">
    <property type="component" value="Unassembled WGS sequence"/>
</dbReference>
<sequence>MVLHFNLSSLTDNVTLDSVNLHSFRNISLICSSDLSEPALKSIRILRETVEFKFEKALFPGQYLLTIGEYNGRIGNGSEGLFERRDPMLYTTHLQPNNARRLFPCLDDPAVKSLFRLSVVHPTDTVAQSNTIAMDVHVESRKWQRTIFQATPILPAYLVAFSVMPDSHLQNMLRAINSTIAPVRAASAAASTASTASSTSTTSKRNIPNIVLVDAVRTPFAVSGTLYKDLMAVDLQKEAIKALIERTNLPHEHLDHIVCGTVIQEPRTSNIAREASLLAGVPDKASFIYLTG</sequence>
<dbReference type="InterPro" id="IPR020616">
    <property type="entry name" value="Thiolase_N"/>
</dbReference>
<evidence type="ECO:0000259" key="2">
    <source>
        <dbReference type="Pfam" id="PF17900"/>
    </source>
</evidence>
<dbReference type="GO" id="GO:0016747">
    <property type="term" value="F:acyltransferase activity, transferring groups other than amino-acyl groups"/>
    <property type="evidence" value="ECO:0007669"/>
    <property type="project" value="InterPro"/>
</dbReference>
<dbReference type="GO" id="GO:0005737">
    <property type="term" value="C:cytoplasm"/>
    <property type="evidence" value="ECO:0007669"/>
    <property type="project" value="TreeGrafter"/>
</dbReference>
<dbReference type="GO" id="GO:0043171">
    <property type="term" value="P:peptide catabolic process"/>
    <property type="evidence" value="ECO:0007669"/>
    <property type="project" value="TreeGrafter"/>
</dbReference>
<dbReference type="InterPro" id="IPR045357">
    <property type="entry name" value="Aminopeptidase_N-like_N"/>
</dbReference>
<evidence type="ECO:0000313" key="4">
    <source>
        <dbReference type="Proteomes" id="UP000005237"/>
    </source>
</evidence>
<dbReference type="InterPro" id="IPR050344">
    <property type="entry name" value="Peptidase_M1_aminopeptidases"/>
</dbReference>
<accession>A0A8R1EFB6</accession>
<name>A0A8R1EFB6_CAEJA</name>
<dbReference type="PRINTS" id="PR00756">
    <property type="entry name" value="ALADIPTASE"/>
</dbReference>
<dbReference type="PANTHER" id="PTHR11533">
    <property type="entry name" value="PROTEASE M1 ZINC METALLOPROTEASE"/>
    <property type="match status" value="1"/>
</dbReference>
<dbReference type="Gene3D" id="3.40.47.10">
    <property type="match status" value="1"/>
</dbReference>
<evidence type="ECO:0000313" key="3">
    <source>
        <dbReference type="EnsemblMetazoa" id="CJA34625b.1"/>
    </source>
</evidence>